<protein>
    <submittedName>
        <fullName evidence="2">RecT protein</fullName>
    </submittedName>
</protein>
<dbReference type="EMBL" id="BK015739">
    <property type="protein sequence ID" value="DAE22771.1"/>
    <property type="molecule type" value="Genomic_DNA"/>
</dbReference>
<sequence length="298" mass="33693">MTTSNQMVQQKMPFSVAVNTPSMQKLIANALHDPARCARFTASIVSAVSVNQALQNCDRNTVISGALLGESLNLSPSPQLGQYYLVPFNNKKKGIQDAQFVLGYKGYVQLALRSGQYKSINVDIVKQGEYKGRDPMTGDPRFQFIEDDDEWERLPVIGYMASFEYLNGFRKVLYWSKEKMMNHADRYSAAFSRKAYENLIAGNIPQGEMWKYSSFWYKDFDSMAKKTMLRQLISKWGIMSVDMQVAYESDGRVIDETESGQLVLQVEEESSQQLEEPQAAAQIPAQPAEPKQIDLSSL</sequence>
<reference evidence="2" key="1">
    <citation type="journal article" date="2021" name="Proc. Natl. Acad. Sci. U.S.A.">
        <title>A Catalog of Tens of Thousands of Viruses from Human Metagenomes Reveals Hidden Associations with Chronic Diseases.</title>
        <authorList>
            <person name="Tisza M.J."/>
            <person name="Buck C.B."/>
        </authorList>
    </citation>
    <scope>NUCLEOTIDE SEQUENCE</scope>
    <source>
        <strain evidence="2">Ct2hZ16</strain>
    </source>
</reference>
<dbReference type="InterPro" id="IPR004590">
    <property type="entry name" value="ssDNA_annealing_RecT"/>
</dbReference>
<feature type="region of interest" description="Disordered" evidence="1">
    <location>
        <begin position="266"/>
        <end position="298"/>
    </location>
</feature>
<evidence type="ECO:0000313" key="2">
    <source>
        <dbReference type="EMBL" id="DAE22771.1"/>
    </source>
</evidence>
<accession>A0A8S5QV84</accession>
<dbReference type="Pfam" id="PF03837">
    <property type="entry name" value="RecT"/>
    <property type="match status" value="1"/>
</dbReference>
<name>A0A8S5QV84_9CAUD</name>
<dbReference type="InterPro" id="IPR018330">
    <property type="entry name" value="RecT_fam"/>
</dbReference>
<evidence type="ECO:0000256" key="1">
    <source>
        <dbReference type="SAM" id="MobiDB-lite"/>
    </source>
</evidence>
<dbReference type="NCBIfam" id="TIGR00616">
    <property type="entry name" value="rect"/>
    <property type="match status" value="1"/>
</dbReference>
<proteinExistence type="predicted"/>
<organism evidence="2">
    <name type="scientific">Siphoviridae sp. ct2hZ16</name>
    <dbReference type="NCBI Taxonomy" id="2826276"/>
    <lineage>
        <taxon>Viruses</taxon>
        <taxon>Duplodnaviria</taxon>
        <taxon>Heunggongvirae</taxon>
        <taxon>Uroviricota</taxon>
        <taxon>Caudoviricetes</taxon>
    </lineage>
</organism>
<dbReference type="GO" id="GO:0006259">
    <property type="term" value="P:DNA metabolic process"/>
    <property type="evidence" value="ECO:0007669"/>
    <property type="project" value="InterPro"/>
</dbReference>
<dbReference type="GO" id="GO:0003677">
    <property type="term" value="F:DNA binding"/>
    <property type="evidence" value="ECO:0007669"/>
    <property type="project" value="InterPro"/>
</dbReference>
<feature type="compositionally biased region" description="Low complexity" evidence="1">
    <location>
        <begin position="266"/>
        <end position="290"/>
    </location>
</feature>